<evidence type="ECO:0000256" key="1">
    <source>
        <dbReference type="SAM" id="MobiDB-lite"/>
    </source>
</evidence>
<dbReference type="EMBL" id="SFCI01000603">
    <property type="protein sequence ID" value="TFY78857.1"/>
    <property type="molecule type" value="Genomic_DNA"/>
</dbReference>
<evidence type="ECO:0000313" key="3">
    <source>
        <dbReference type="EMBL" id="TFY78857.1"/>
    </source>
</evidence>
<organism evidence="3 4">
    <name type="scientific">Hericium alpestre</name>
    <dbReference type="NCBI Taxonomy" id="135208"/>
    <lineage>
        <taxon>Eukaryota</taxon>
        <taxon>Fungi</taxon>
        <taxon>Dikarya</taxon>
        <taxon>Basidiomycota</taxon>
        <taxon>Agaricomycotina</taxon>
        <taxon>Agaricomycetes</taxon>
        <taxon>Russulales</taxon>
        <taxon>Hericiaceae</taxon>
        <taxon>Hericium</taxon>
    </lineage>
</organism>
<protein>
    <submittedName>
        <fullName evidence="3">Uncharacterized protein</fullName>
    </submittedName>
</protein>
<evidence type="ECO:0000313" key="4">
    <source>
        <dbReference type="Proteomes" id="UP000298061"/>
    </source>
</evidence>
<keyword evidence="2" id="KW-0812">Transmembrane</keyword>
<name>A0A4Y9ZXQ8_9AGAM</name>
<comment type="caution">
    <text evidence="3">The sequence shown here is derived from an EMBL/GenBank/DDBJ whole genome shotgun (WGS) entry which is preliminary data.</text>
</comment>
<accession>A0A4Y9ZXQ8</accession>
<reference evidence="3 4" key="1">
    <citation type="submission" date="2019-02" db="EMBL/GenBank/DDBJ databases">
        <title>Genome sequencing of the rare red list fungi Hericium alpestre (H. flagellum).</title>
        <authorList>
            <person name="Buettner E."/>
            <person name="Kellner H."/>
        </authorList>
    </citation>
    <scope>NUCLEOTIDE SEQUENCE [LARGE SCALE GENOMIC DNA]</scope>
    <source>
        <strain evidence="3 4">DSM 108284</strain>
    </source>
</reference>
<proteinExistence type="predicted"/>
<dbReference type="Proteomes" id="UP000298061">
    <property type="component" value="Unassembled WGS sequence"/>
</dbReference>
<sequence>MRTGAAVGGLVGLAALILFCMWCIEYRKTRKARRVQAKAQQAGLENASELRPMNVQPPAQLATSHAGYAHGNGDYASARSV</sequence>
<gene>
    <name evidence="3" type="ORF">EWM64_g5159</name>
</gene>
<evidence type="ECO:0000256" key="2">
    <source>
        <dbReference type="SAM" id="Phobius"/>
    </source>
</evidence>
<keyword evidence="4" id="KW-1185">Reference proteome</keyword>
<dbReference type="AlphaFoldDB" id="A0A4Y9ZXQ8"/>
<keyword evidence="2" id="KW-0472">Membrane</keyword>
<keyword evidence="2" id="KW-1133">Transmembrane helix</keyword>
<feature type="region of interest" description="Disordered" evidence="1">
    <location>
        <begin position="61"/>
        <end position="81"/>
    </location>
</feature>
<feature type="transmembrane region" description="Helical" evidence="2">
    <location>
        <begin position="6"/>
        <end position="24"/>
    </location>
</feature>